<comment type="caution">
    <text evidence="1">The sequence shown here is derived from an EMBL/GenBank/DDBJ whole genome shotgun (WGS) entry which is preliminary data.</text>
</comment>
<name>A0A9P9YW74_9MUSC</name>
<dbReference type="EMBL" id="JAMKOV010000001">
    <property type="protein sequence ID" value="KAI8044217.1"/>
    <property type="molecule type" value="Genomic_DNA"/>
</dbReference>
<proteinExistence type="predicted"/>
<reference evidence="1" key="1">
    <citation type="journal article" date="2023" name="Genome Biol. Evol.">
        <title>Long-read-based Genome Assembly of Drosophila gunungcola Reveals Fewer Chemosensory Genes in Flower-breeding Species.</title>
        <authorList>
            <person name="Negi A."/>
            <person name="Liao B.Y."/>
            <person name="Yeh S.D."/>
        </authorList>
    </citation>
    <scope>NUCLEOTIDE SEQUENCE</scope>
    <source>
        <strain evidence="1">Sukarami</strain>
    </source>
</reference>
<dbReference type="AlphaFoldDB" id="A0A9P9YW74"/>
<accession>A0A9P9YW74</accession>
<gene>
    <name evidence="1" type="ORF">M5D96_000368</name>
</gene>
<evidence type="ECO:0000313" key="2">
    <source>
        <dbReference type="Proteomes" id="UP001059596"/>
    </source>
</evidence>
<dbReference type="Proteomes" id="UP001059596">
    <property type="component" value="Chromosome 3R"/>
</dbReference>
<sequence>MPRQVPQRYGIDPPKQSCLCKSKLDQPVELKNPLQFLERQSDAKLVVHWTRTEGQTGTHSPIKLLPPW</sequence>
<evidence type="ECO:0000313" key="1">
    <source>
        <dbReference type="EMBL" id="KAI8044217.1"/>
    </source>
</evidence>
<organism evidence="1 2">
    <name type="scientific">Drosophila gunungcola</name>
    <name type="common">fruit fly</name>
    <dbReference type="NCBI Taxonomy" id="103775"/>
    <lineage>
        <taxon>Eukaryota</taxon>
        <taxon>Metazoa</taxon>
        <taxon>Ecdysozoa</taxon>
        <taxon>Arthropoda</taxon>
        <taxon>Hexapoda</taxon>
        <taxon>Insecta</taxon>
        <taxon>Pterygota</taxon>
        <taxon>Neoptera</taxon>
        <taxon>Endopterygota</taxon>
        <taxon>Diptera</taxon>
        <taxon>Brachycera</taxon>
        <taxon>Muscomorpha</taxon>
        <taxon>Ephydroidea</taxon>
        <taxon>Drosophilidae</taxon>
        <taxon>Drosophila</taxon>
        <taxon>Sophophora</taxon>
    </lineage>
</organism>
<keyword evidence="2" id="KW-1185">Reference proteome</keyword>
<protein>
    <submittedName>
        <fullName evidence="1">Uncharacterized protein</fullName>
    </submittedName>
</protein>